<evidence type="ECO:0000313" key="2">
    <source>
        <dbReference type="EMBL" id="KAG5640999.1"/>
    </source>
</evidence>
<sequence length="125" mass="13977">MSQDANSLWDDEEEEDDEDDKNPSEEEETHGVTYQDQASLQSIWERTHDNFDDDGPAADDPDALRLEDSDDKTHEYWNWENFGMTGYAGGLSAWDQLGEGYNQEFASIGAASGLLSSPAAFLMCL</sequence>
<dbReference type="Proteomes" id="UP000775547">
    <property type="component" value="Unassembled WGS sequence"/>
</dbReference>
<evidence type="ECO:0000313" key="3">
    <source>
        <dbReference type="Proteomes" id="UP000775547"/>
    </source>
</evidence>
<proteinExistence type="predicted"/>
<gene>
    <name evidence="2" type="ORF">DXG03_006431</name>
</gene>
<protein>
    <submittedName>
        <fullName evidence="2">Uncharacterized protein</fullName>
    </submittedName>
</protein>
<organism evidence="2 3">
    <name type="scientific">Asterophora parasitica</name>
    <dbReference type="NCBI Taxonomy" id="117018"/>
    <lineage>
        <taxon>Eukaryota</taxon>
        <taxon>Fungi</taxon>
        <taxon>Dikarya</taxon>
        <taxon>Basidiomycota</taxon>
        <taxon>Agaricomycotina</taxon>
        <taxon>Agaricomycetes</taxon>
        <taxon>Agaricomycetidae</taxon>
        <taxon>Agaricales</taxon>
        <taxon>Tricholomatineae</taxon>
        <taxon>Lyophyllaceae</taxon>
        <taxon>Asterophora</taxon>
    </lineage>
</organism>
<dbReference type="AlphaFoldDB" id="A0A9P7G1C7"/>
<reference evidence="2" key="1">
    <citation type="submission" date="2020-07" db="EMBL/GenBank/DDBJ databases">
        <authorList>
            <person name="Nieuwenhuis M."/>
            <person name="Van De Peppel L.J.J."/>
        </authorList>
    </citation>
    <scope>NUCLEOTIDE SEQUENCE</scope>
    <source>
        <strain evidence="2">AP01</strain>
        <tissue evidence="2">Mycelium</tissue>
    </source>
</reference>
<evidence type="ECO:0000256" key="1">
    <source>
        <dbReference type="SAM" id="MobiDB-lite"/>
    </source>
</evidence>
<keyword evidence="3" id="KW-1185">Reference proteome</keyword>
<comment type="caution">
    <text evidence="2">The sequence shown here is derived from an EMBL/GenBank/DDBJ whole genome shotgun (WGS) entry which is preliminary data.</text>
</comment>
<reference evidence="2" key="2">
    <citation type="submission" date="2021-10" db="EMBL/GenBank/DDBJ databases">
        <title>Phylogenomics reveals ancestral predisposition of the termite-cultivated fungus Termitomyces towards a domesticated lifestyle.</title>
        <authorList>
            <person name="Auxier B."/>
            <person name="Grum-Grzhimaylo A."/>
            <person name="Cardenas M.E."/>
            <person name="Lodge J.D."/>
            <person name="Laessoe T."/>
            <person name="Pedersen O."/>
            <person name="Smith M.E."/>
            <person name="Kuyper T.W."/>
            <person name="Franco-Molano E.A."/>
            <person name="Baroni T.J."/>
            <person name="Aanen D.K."/>
        </authorList>
    </citation>
    <scope>NUCLEOTIDE SEQUENCE</scope>
    <source>
        <strain evidence="2">AP01</strain>
        <tissue evidence="2">Mycelium</tissue>
    </source>
</reference>
<name>A0A9P7G1C7_9AGAR</name>
<accession>A0A9P7G1C7</accession>
<dbReference type="EMBL" id="JABCKV010000420">
    <property type="protein sequence ID" value="KAG5640999.1"/>
    <property type="molecule type" value="Genomic_DNA"/>
</dbReference>
<feature type="compositionally biased region" description="Polar residues" evidence="1">
    <location>
        <begin position="32"/>
        <end position="44"/>
    </location>
</feature>
<feature type="compositionally biased region" description="Acidic residues" evidence="1">
    <location>
        <begin position="9"/>
        <end position="28"/>
    </location>
</feature>
<feature type="region of interest" description="Disordered" evidence="1">
    <location>
        <begin position="1"/>
        <end position="67"/>
    </location>
</feature>
<feature type="compositionally biased region" description="Acidic residues" evidence="1">
    <location>
        <begin position="51"/>
        <end position="61"/>
    </location>
</feature>